<reference evidence="2" key="1">
    <citation type="submission" date="2022-11" db="UniProtKB">
        <authorList>
            <consortium name="WormBaseParasite"/>
        </authorList>
    </citation>
    <scope>IDENTIFICATION</scope>
</reference>
<protein>
    <submittedName>
        <fullName evidence="2">Uncharacterized protein</fullName>
    </submittedName>
</protein>
<name>A0A915K5E5_ROMCU</name>
<dbReference type="AlphaFoldDB" id="A0A915K5E5"/>
<accession>A0A915K5E5</accession>
<dbReference type="Proteomes" id="UP000887565">
    <property type="component" value="Unplaced"/>
</dbReference>
<keyword evidence="1" id="KW-1185">Reference proteome</keyword>
<organism evidence="1 2">
    <name type="scientific">Romanomermis culicivorax</name>
    <name type="common">Nematode worm</name>
    <dbReference type="NCBI Taxonomy" id="13658"/>
    <lineage>
        <taxon>Eukaryota</taxon>
        <taxon>Metazoa</taxon>
        <taxon>Ecdysozoa</taxon>
        <taxon>Nematoda</taxon>
        <taxon>Enoplea</taxon>
        <taxon>Dorylaimia</taxon>
        <taxon>Mermithida</taxon>
        <taxon>Mermithoidea</taxon>
        <taxon>Mermithidae</taxon>
        <taxon>Romanomermis</taxon>
    </lineage>
</organism>
<dbReference type="WBParaSite" id="nRc.2.0.1.t33965-RA">
    <property type="protein sequence ID" value="nRc.2.0.1.t33965-RA"/>
    <property type="gene ID" value="nRc.2.0.1.g33965"/>
</dbReference>
<proteinExistence type="predicted"/>
<evidence type="ECO:0000313" key="1">
    <source>
        <dbReference type="Proteomes" id="UP000887565"/>
    </source>
</evidence>
<sequence length="95" mass="10838">MERDTSACVPMCATFPKFCPCPKNYDKRPMGLVFENLKNAHFFKVVREYCPPIDDQFVFCQLFGNPSNCSDRFSQVMSDIGENLEAFLVLQKLAG</sequence>
<evidence type="ECO:0000313" key="2">
    <source>
        <dbReference type="WBParaSite" id="nRc.2.0.1.t33965-RA"/>
    </source>
</evidence>